<accession>A0A512RQG4</accession>
<evidence type="ECO:0008006" key="4">
    <source>
        <dbReference type="Google" id="ProtNLM"/>
    </source>
</evidence>
<protein>
    <recommendedName>
        <fullName evidence="4">Secretin/TonB short N-terminal domain-containing protein</fullName>
    </recommendedName>
</protein>
<dbReference type="Proteomes" id="UP000321436">
    <property type="component" value="Unassembled WGS sequence"/>
</dbReference>
<comment type="caution">
    <text evidence="2">The sequence shown here is derived from an EMBL/GenBank/DDBJ whole genome shotgun (WGS) entry which is preliminary data.</text>
</comment>
<dbReference type="AlphaFoldDB" id="A0A512RQG4"/>
<dbReference type="SUPFAM" id="SSF49464">
    <property type="entry name" value="Carboxypeptidase regulatory domain-like"/>
    <property type="match status" value="1"/>
</dbReference>
<name>A0A512RQG4_9BACT</name>
<reference evidence="2 3" key="1">
    <citation type="submission" date="2019-07" db="EMBL/GenBank/DDBJ databases">
        <title>Whole genome shotgun sequence of Chitinophaga cymbidii NBRC 109752.</title>
        <authorList>
            <person name="Hosoyama A."/>
            <person name="Uohara A."/>
            <person name="Ohji S."/>
            <person name="Ichikawa N."/>
        </authorList>
    </citation>
    <scope>NUCLEOTIDE SEQUENCE [LARGE SCALE GENOMIC DNA]</scope>
    <source>
        <strain evidence="2 3">NBRC 109752</strain>
    </source>
</reference>
<organism evidence="2 3">
    <name type="scientific">Chitinophaga cymbidii</name>
    <dbReference type="NCBI Taxonomy" id="1096750"/>
    <lineage>
        <taxon>Bacteria</taxon>
        <taxon>Pseudomonadati</taxon>
        <taxon>Bacteroidota</taxon>
        <taxon>Chitinophagia</taxon>
        <taxon>Chitinophagales</taxon>
        <taxon>Chitinophagaceae</taxon>
        <taxon>Chitinophaga</taxon>
    </lineage>
</organism>
<sequence length="670" mass="71255">MYKPSVVLKSILLITSCVLSATGAFAQQPLGKTVSIRVHNQPVDTVLQQISRQGRVNFSYIGAPFRKDSLVTLNVSHKSIKQVLDLLFNAGIQYVESGDNIILRRAEGFRERNYIISGYVRDRENGQAVSNASIYERATLLSTFTDGSGYFHLRLKDRGRQPSVQLTVSKELYMDTALYVMPGFDREISLTIAPAKPVLLKEFTVSDQVDKTWIGKRLLSEGLRRQTQNISKFFASKPFQSSIVPSVGSHGKMAGQVVNKVSLNLVGGYSAGLDGAEVAGGFNINKRDVQYVQAAGIFNIVGGSMTGGQAAGGVNHVMKSVNGSQAAGVMNIANDTVTGAQVAGLLNRALGDMTGMQAAGLINRSGRKMRGAQFAGLINTAADSMQGIQAAGLLNYVDGPASGLQAAGLMNYVDGPAGGLQAAGLMNYVDGPAGGIQAAGLGNFNHGGQTGAAIAGVFNHTGKSFNGLQLAGVANNAGDSLHGAQIAALANHSKGTVRGLQLGLLFNYARHLKGMQIGAINIADTSSGYGIGLVNIVRRGGYYKLSVAANEFMPVQLSFKSGLRKFYTMLAGGYDPGEKRHALGLGIGHVFDINRRFSVTAEVLQQNIFSSSWKSLGQVYRFQPFAHFQPAKWFSVHAGPAVSYSEKFKDPKLSAGKGAWLGWQVGISLF</sequence>
<dbReference type="EMBL" id="BKAU01000005">
    <property type="protein sequence ID" value="GEP97925.1"/>
    <property type="molecule type" value="Genomic_DNA"/>
</dbReference>
<keyword evidence="3" id="KW-1185">Reference proteome</keyword>
<gene>
    <name evidence="2" type="ORF">CCY01nite_41850</name>
</gene>
<feature type="signal peptide" evidence="1">
    <location>
        <begin position="1"/>
        <end position="26"/>
    </location>
</feature>
<proteinExistence type="predicted"/>
<keyword evidence="1" id="KW-0732">Signal</keyword>
<dbReference type="InterPro" id="IPR008969">
    <property type="entry name" value="CarboxyPept-like_regulatory"/>
</dbReference>
<evidence type="ECO:0000256" key="1">
    <source>
        <dbReference type="SAM" id="SignalP"/>
    </source>
</evidence>
<dbReference type="Gene3D" id="2.60.40.1120">
    <property type="entry name" value="Carboxypeptidase-like, regulatory domain"/>
    <property type="match status" value="1"/>
</dbReference>
<feature type="chain" id="PRO_5022051848" description="Secretin/TonB short N-terminal domain-containing protein" evidence="1">
    <location>
        <begin position="27"/>
        <end position="670"/>
    </location>
</feature>
<evidence type="ECO:0000313" key="2">
    <source>
        <dbReference type="EMBL" id="GEP97925.1"/>
    </source>
</evidence>
<evidence type="ECO:0000313" key="3">
    <source>
        <dbReference type="Proteomes" id="UP000321436"/>
    </source>
</evidence>